<keyword evidence="2" id="KW-0564">Palmitate</keyword>
<dbReference type="InterPro" id="IPR003423">
    <property type="entry name" value="OMP_efflux"/>
</dbReference>
<keyword evidence="2" id="KW-0812">Transmembrane</keyword>
<dbReference type="SUPFAM" id="SSF56954">
    <property type="entry name" value="Outer membrane efflux proteins (OEP)"/>
    <property type="match status" value="1"/>
</dbReference>
<accession>A0A0B0EB02</accession>
<keyword evidence="2" id="KW-1134">Transmembrane beta strand</keyword>
<dbReference type="NCBIfam" id="TIGR01845">
    <property type="entry name" value="outer_NodT"/>
    <property type="match status" value="1"/>
</dbReference>
<dbReference type="AlphaFoldDB" id="A0A0B0EB02"/>
<dbReference type="Gene3D" id="1.20.1600.10">
    <property type="entry name" value="Outer membrane efflux proteins (OEP)"/>
    <property type="match status" value="1"/>
</dbReference>
<protein>
    <submittedName>
        <fullName evidence="4">Multicomponent efflux pump (Outer membrane subunit, RND family of ABC transporters)</fullName>
    </submittedName>
</protein>
<comment type="similarity">
    <text evidence="1 2">Belongs to the outer membrane factor (OMF) (TC 1.B.17) family.</text>
</comment>
<proteinExistence type="inferred from homology"/>
<reference evidence="4" key="1">
    <citation type="submission" date="2014-10" db="EMBL/GenBank/DDBJ databases">
        <title>Draft genome of anammox bacterium scalindua brodae, obtained using differential coverage binning of sequence data from two enrichment reactors.</title>
        <authorList>
            <person name="Speth D.R."/>
            <person name="Russ L."/>
            <person name="Kartal B."/>
            <person name="Op den Camp H.J."/>
            <person name="Dutilh B.E."/>
            <person name="Jetten M.S."/>
        </authorList>
    </citation>
    <scope>NUCLEOTIDE SEQUENCE [LARGE SCALE GENOMIC DNA]</scope>
    <source>
        <strain evidence="4">RU1</strain>
    </source>
</reference>
<organism evidence="4">
    <name type="scientific">Candidatus Scalindua brodae</name>
    <dbReference type="NCBI Taxonomy" id="237368"/>
    <lineage>
        <taxon>Bacteria</taxon>
        <taxon>Pseudomonadati</taxon>
        <taxon>Planctomycetota</taxon>
        <taxon>Candidatus Brocadiia</taxon>
        <taxon>Candidatus Brocadiales</taxon>
        <taxon>Candidatus Scalinduaceae</taxon>
        <taxon>Candidatus Scalindua</taxon>
    </lineage>
</organism>
<evidence type="ECO:0000256" key="2">
    <source>
        <dbReference type="RuleBase" id="RU362097"/>
    </source>
</evidence>
<dbReference type="eggNOG" id="COG1538">
    <property type="taxonomic scope" value="Bacteria"/>
</dbReference>
<dbReference type="InterPro" id="IPR010131">
    <property type="entry name" value="MdtP/NodT-like"/>
</dbReference>
<comment type="subcellular location">
    <subcellularLocation>
        <location evidence="2">Cell membrane</location>
        <topology evidence="2">Lipid-anchor</topology>
    </subcellularLocation>
</comment>
<dbReference type="EMBL" id="JRYO01000264">
    <property type="protein sequence ID" value="KHE90457.1"/>
    <property type="molecule type" value="Genomic_DNA"/>
</dbReference>
<evidence type="ECO:0000256" key="1">
    <source>
        <dbReference type="ARBA" id="ARBA00007613"/>
    </source>
</evidence>
<keyword evidence="2" id="KW-0449">Lipoprotein</keyword>
<evidence type="ECO:0000256" key="3">
    <source>
        <dbReference type="SAM" id="MobiDB-lite"/>
    </source>
</evidence>
<dbReference type="GO" id="GO:0005886">
    <property type="term" value="C:plasma membrane"/>
    <property type="evidence" value="ECO:0007669"/>
    <property type="project" value="UniProtKB-SubCell"/>
</dbReference>
<comment type="caution">
    <text evidence="4">The sequence shown here is derived from an EMBL/GenBank/DDBJ whole genome shotgun (WGS) entry which is preliminary data.</text>
</comment>
<evidence type="ECO:0000313" key="4">
    <source>
        <dbReference type="EMBL" id="KHE90457.1"/>
    </source>
</evidence>
<dbReference type="Pfam" id="PF02321">
    <property type="entry name" value="OEP"/>
    <property type="match status" value="2"/>
</dbReference>
<keyword evidence="2" id="KW-0472">Membrane</keyword>
<feature type="region of interest" description="Disordered" evidence="3">
    <location>
        <begin position="141"/>
        <end position="160"/>
    </location>
</feature>
<dbReference type="Proteomes" id="UP000030652">
    <property type="component" value="Unassembled WGS sequence"/>
</dbReference>
<dbReference type="GO" id="GO:0015562">
    <property type="term" value="F:efflux transmembrane transporter activity"/>
    <property type="evidence" value="ECO:0007669"/>
    <property type="project" value="InterPro"/>
</dbReference>
<name>A0A0B0EB02_9BACT</name>
<gene>
    <name evidence="4" type="primary">oprM_2</name>
    <name evidence="4" type="ORF">SCABRO_03842</name>
</gene>
<dbReference type="Gene3D" id="2.20.200.10">
    <property type="entry name" value="Outer membrane efflux proteins (OEP)"/>
    <property type="match status" value="1"/>
</dbReference>
<sequence length="518" mass="58797">MHMYSIKRYLGFKYFDNARIKNISECFMKRLNSHCLLKLNLLLVLTLILLQGCFGIGPKLGPDYLQPKLEMQDAWHQALTDGLVAGEANLQTWWMVFNDPVLNRLIERADQGNLQLKESFARIKEARAIRGIEAGERFPDLNSTGDARRRRSPHTFLPPTTQKSRTDEFFKFGGEGSWEIDFWGRIDRSIESADASLSASVEDYRDVLVVLYADVSTNYVEVRALQDRIKYVRGNIETQRKSLQLTKDRFNAGLAPMLDVQQAELNLAMTESLLPSLQLQLVQTINSLGVLLGEHPGTLHEELGIQASIPKTSEHITVGLPVELLRQRPDIRQAERELAAQTALIGVAKADLYPSFSLFGTFEVAANDFSDVFSYSKSRMHSFGPSFTWNIFDGGRVRNQIRVENARTEQLLVRYEQTVLNALEDVENAMVSYIQEGVRLEALERSVMAARKSTELVNTLYMNGLTDFQNVQEMERFQFEQEDKFAESEGQVIQNLISVYRSLGGGWTPESVQHAQAK</sequence>
<dbReference type="PANTHER" id="PTHR30203">
    <property type="entry name" value="OUTER MEMBRANE CATION EFFLUX PROTEIN"/>
    <property type="match status" value="1"/>
</dbReference>